<dbReference type="CDD" id="cd23814">
    <property type="entry name" value="UEV_AKTIP"/>
    <property type="match status" value="1"/>
</dbReference>
<evidence type="ECO:0000259" key="2">
    <source>
        <dbReference type="PROSITE" id="PS50127"/>
    </source>
</evidence>
<keyword evidence="4" id="KW-1185">Reference proteome</keyword>
<dbReference type="Proteomes" id="UP001159042">
    <property type="component" value="Unassembled WGS sequence"/>
</dbReference>
<comment type="caution">
    <text evidence="3">The sequence shown here is derived from an EMBL/GenBank/DDBJ whole genome shotgun (WGS) entry which is preliminary data.</text>
</comment>
<gene>
    <name evidence="3" type="ORF">NQ315_004918</name>
</gene>
<dbReference type="Pfam" id="PF00179">
    <property type="entry name" value="UQ_con"/>
    <property type="match status" value="1"/>
</dbReference>
<dbReference type="PANTHER" id="PTHR24067">
    <property type="entry name" value="UBIQUITIN-CONJUGATING ENZYME E2"/>
    <property type="match status" value="1"/>
</dbReference>
<accession>A0AAV8W287</accession>
<evidence type="ECO:0000313" key="4">
    <source>
        <dbReference type="Proteomes" id="UP001159042"/>
    </source>
</evidence>
<reference evidence="3 4" key="1">
    <citation type="journal article" date="2023" name="Insect Mol. Biol.">
        <title>Genome sequencing provides insights into the evolution of gene families encoding plant cell wall-degrading enzymes in longhorned beetles.</title>
        <authorList>
            <person name="Shin N.R."/>
            <person name="Okamura Y."/>
            <person name="Kirsch R."/>
            <person name="Pauchet Y."/>
        </authorList>
    </citation>
    <scope>NUCLEOTIDE SEQUENCE [LARGE SCALE GENOMIC DNA]</scope>
    <source>
        <strain evidence="3">EAD_L_NR</strain>
    </source>
</reference>
<feature type="domain" description="UBC core" evidence="2">
    <location>
        <begin position="49"/>
        <end position="199"/>
    </location>
</feature>
<dbReference type="FunFam" id="3.10.110.10:FF:000121">
    <property type="entry name" value="Protein crossbronx"/>
    <property type="match status" value="1"/>
</dbReference>
<name>A0AAV8W287_9CUCU</name>
<dbReference type="AlphaFoldDB" id="A0AAV8W287"/>
<dbReference type="InterPro" id="IPR000608">
    <property type="entry name" value="UBC"/>
</dbReference>
<dbReference type="PROSITE" id="PS50127">
    <property type="entry name" value="UBC_2"/>
    <property type="match status" value="1"/>
</dbReference>
<sequence>MHASIRSSKDGENFQRQGSLRRVIPPDHDREDLLDRQNSEINQVYKIYRQEYLILAEYKMVYSENIQGIYVIPSKESSLRWFGVIFVRSGPYEDGIFRFNILLDDDFPDSEHPKVAFQSGMFHPVIDPISNELSLASAFPKWDKNEQHLWQVLKYIQWIFYNMEASVAHAVNQEAAELYRTNQNNFIAKARETVNFSRDHLYDEPAEKDEHYITFEPYVAAVHDKIKTSMITYHEEQVNKMGHSWVLPGSYKSLTRPPTPPSETES</sequence>
<organism evidence="3 4">
    <name type="scientific">Exocentrus adspersus</name>
    <dbReference type="NCBI Taxonomy" id="1586481"/>
    <lineage>
        <taxon>Eukaryota</taxon>
        <taxon>Metazoa</taxon>
        <taxon>Ecdysozoa</taxon>
        <taxon>Arthropoda</taxon>
        <taxon>Hexapoda</taxon>
        <taxon>Insecta</taxon>
        <taxon>Pterygota</taxon>
        <taxon>Neoptera</taxon>
        <taxon>Endopterygota</taxon>
        <taxon>Coleoptera</taxon>
        <taxon>Polyphaga</taxon>
        <taxon>Cucujiformia</taxon>
        <taxon>Chrysomeloidea</taxon>
        <taxon>Cerambycidae</taxon>
        <taxon>Lamiinae</taxon>
        <taxon>Acanthocinini</taxon>
        <taxon>Exocentrus</taxon>
    </lineage>
</organism>
<dbReference type="InterPro" id="IPR016135">
    <property type="entry name" value="UBQ-conjugating_enzyme/RWD"/>
</dbReference>
<dbReference type="SMART" id="SM00212">
    <property type="entry name" value="UBCc"/>
    <property type="match status" value="1"/>
</dbReference>
<dbReference type="EMBL" id="JANEYG010000013">
    <property type="protein sequence ID" value="KAJ8920777.1"/>
    <property type="molecule type" value="Genomic_DNA"/>
</dbReference>
<evidence type="ECO:0000313" key="3">
    <source>
        <dbReference type="EMBL" id="KAJ8920777.1"/>
    </source>
</evidence>
<dbReference type="Gene3D" id="3.10.110.10">
    <property type="entry name" value="Ubiquitin Conjugating Enzyme"/>
    <property type="match status" value="1"/>
</dbReference>
<proteinExistence type="predicted"/>
<evidence type="ECO:0000256" key="1">
    <source>
        <dbReference type="SAM" id="MobiDB-lite"/>
    </source>
</evidence>
<feature type="region of interest" description="Disordered" evidence="1">
    <location>
        <begin position="1"/>
        <end position="32"/>
    </location>
</feature>
<dbReference type="InterPro" id="IPR050113">
    <property type="entry name" value="Ub_conjugating_enzyme"/>
</dbReference>
<dbReference type="SUPFAM" id="SSF54495">
    <property type="entry name" value="UBC-like"/>
    <property type="match status" value="1"/>
</dbReference>
<protein>
    <recommendedName>
        <fullName evidence="2">UBC core domain-containing protein</fullName>
    </recommendedName>
</protein>